<dbReference type="PANTHER" id="PTHR47738">
    <property type="entry name" value="PTS SYSTEM FRUCTOSE-LIKE EIIA COMPONENT-RELATED"/>
    <property type="match status" value="1"/>
</dbReference>
<keyword evidence="3" id="KW-1185">Reference proteome</keyword>
<dbReference type="CDD" id="cd00211">
    <property type="entry name" value="PTS_IIA_fru"/>
    <property type="match status" value="1"/>
</dbReference>
<evidence type="ECO:0000313" key="3">
    <source>
        <dbReference type="Proteomes" id="UP000033612"/>
    </source>
</evidence>
<dbReference type="PROSITE" id="PS51094">
    <property type="entry name" value="PTS_EIIA_TYPE_2"/>
    <property type="match status" value="1"/>
</dbReference>
<reference evidence="2 3" key="1">
    <citation type="submission" date="2015-01" db="EMBL/GenBank/DDBJ databases">
        <title>Comparative genomics of the lactic acid bacteria isolated from the honey bee gut.</title>
        <authorList>
            <person name="Ellegaard K.M."/>
            <person name="Tamarit D."/>
            <person name="Javelind E."/>
            <person name="Olofsson T."/>
            <person name="Andersson S.G."/>
            <person name="Vasquez A."/>
        </authorList>
    </citation>
    <scope>NUCLEOTIDE SEQUENCE [LARGE SCALE GENOMIC DNA]</scope>
    <source>
        <strain evidence="2 3">Hma2</strain>
    </source>
</reference>
<comment type="caution">
    <text evidence="2">The sequence shown here is derived from an EMBL/GenBank/DDBJ whole genome shotgun (WGS) entry which is preliminary data.</text>
</comment>
<name>A0A0F4LHL4_9LACO</name>
<dbReference type="Proteomes" id="UP000033612">
    <property type="component" value="Unassembled WGS sequence"/>
</dbReference>
<accession>A0A0F4LHL4</accession>
<protein>
    <submittedName>
        <fullName evidence="2">PTS Gat IIA</fullName>
    </submittedName>
</protein>
<evidence type="ECO:0000259" key="1">
    <source>
        <dbReference type="PROSITE" id="PS51094"/>
    </source>
</evidence>
<evidence type="ECO:0000313" key="2">
    <source>
        <dbReference type="EMBL" id="KJY58347.1"/>
    </source>
</evidence>
<proteinExistence type="predicted"/>
<dbReference type="InterPro" id="IPR002178">
    <property type="entry name" value="PTS_EIIA_type-2_dom"/>
</dbReference>
<dbReference type="Pfam" id="PF00359">
    <property type="entry name" value="PTS_EIIA_2"/>
    <property type="match status" value="1"/>
</dbReference>
<sequence>MDRSLLSEDDIFINQEFESCNSYYERICNHLLREEKVDINYLHSIKEREKNFPTGLNTGKICVAIPHTDFQHCKTNQLVITTLKRPVYFKQMDDPTKLCGVNIIIQILFYTPDKQVELLKQLMNLIQNQNFLQDVLDANNKKTILNLFEKGN</sequence>
<dbReference type="STRING" id="1218506.JF75_09930"/>
<dbReference type="PANTHER" id="PTHR47738:SF3">
    <property type="entry name" value="PHOSPHOTRANSFERASE SYSTEM MANNITOL_FRUCTOSE-SPECIFIC IIA DOMAIN CONTAINING PROTEIN"/>
    <property type="match status" value="1"/>
</dbReference>
<dbReference type="HOGENOM" id="CLU_072531_6_0_9"/>
<dbReference type="EMBL" id="JXLH01000014">
    <property type="protein sequence ID" value="KJY58347.1"/>
    <property type="molecule type" value="Genomic_DNA"/>
</dbReference>
<dbReference type="PATRIC" id="fig|1218506.3.peg.1053"/>
<gene>
    <name evidence="2" type="ORF">JF75_09930</name>
</gene>
<organism evidence="2 3">
    <name type="scientific">Lactobacillus kimbladii</name>
    <dbReference type="NCBI Taxonomy" id="1218506"/>
    <lineage>
        <taxon>Bacteria</taxon>
        <taxon>Bacillati</taxon>
        <taxon>Bacillota</taxon>
        <taxon>Bacilli</taxon>
        <taxon>Lactobacillales</taxon>
        <taxon>Lactobacillaceae</taxon>
        <taxon>Lactobacillus</taxon>
    </lineage>
</organism>
<dbReference type="AlphaFoldDB" id="A0A0F4LHL4"/>
<dbReference type="RefSeq" id="WP_046332129.1">
    <property type="nucleotide sequence ID" value="NZ_JBHTBO010000008.1"/>
</dbReference>
<feature type="domain" description="PTS EIIA type-2" evidence="1">
    <location>
        <begin position="4"/>
        <end position="151"/>
    </location>
</feature>
<dbReference type="OrthoDB" id="370976at2"/>
<dbReference type="InterPro" id="IPR016152">
    <property type="entry name" value="PTrfase/Anion_transptr"/>
</dbReference>
<dbReference type="InterPro" id="IPR051541">
    <property type="entry name" value="PTS_SugarTrans_NitroReg"/>
</dbReference>
<dbReference type="SUPFAM" id="SSF55804">
    <property type="entry name" value="Phoshotransferase/anion transport protein"/>
    <property type="match status" value="1"/>
</dbReference>
<dbReference type="Gene3D" id="3.40.930.10">
    <property type="entry name" value="Mannitol-specific EII, Chain A"/>
    <property type="match status" value="1"/>
</dbReference>